<name>A0A182Y4F6_ANOST</name>
<dbReference type="EnsemblMetazoa" id="ASTEI03342-RA">
    <property type="protein sequence ID" value="ASTEI03342-PA"/>
    <property type="gene ID" value="ASTEI03342"/>
</dbReference>
<dbReference type="InterPro" id="IPR007588">
    <property type="entry name" value="Znf_FLYWCH"/>
</dbReference>
<sequence length="143" mass="17042">MLMYRGHRYVREKRKGDISNWRCSLHSKYHCKARAVSMQRNGHEMMRLTHVQHTHDAFQEEETPDSKYGILKLLHDGHAYTRDRQSAKTCNWKCSLFTRYRCRARAVTKDIGGFVHMKVTNTAHFHPKEEYKLRIKKETPPDP</sequence>
<feature type="domain" description="FLYWCH-type" evidence="4">
    <location>
        <begin position="67"/>
        <end position="126"/>
    </location>
</feature>
<evidence type="ECO:0000259" key="4">
    <source>
        <dbReference type="Pfam" id="PF04500"/>
    </source>
</evidence>
<dbReference type="VEuPathDB" id="VectorBase:ASTE008109"/>
<evidence type="ECO:0000256" key="3">
    <source>
        <dbReference type="ARBA" id="ARBA00022833"/>
    </source>
</evidence>
<evidence type="ECO:0000313" key="6">
    <source>
        <dbReference type="Proteomes" id="UP000076408"/>
    </source>
</evidence>
<evidence type="ECO:0000256" key="2">
    <source>
        <dbReference type="ARBA" id="ARBA00022771"/>
    </source>
</evidence>
<dbReference type="VEuPathDB" id="VectorBase:ASTEI03342"/>
<dbReference type="Gene3D" id="2.20.25.240">
    <property type="match status" value="2"/>
</dbReference>
<feature type="domain" description="FLYWCH-type" evidence="4">
    <location>
        <begin position="1"/>
        <end position="55"/>
    </location>
</feature>
<keyword evidence="2" id="KW-0863">Zinc-finger</keyword>
<dbReference type="Proteomes" id="UP000076408">
    <property type="component" value="Unassembled WGS sequence"/>
</dbReference>
<dbReference type="GO" id="GO:0008270">
    <property type="term" value="F:zinc ion binding"/>
    <property type="evidence" value="ECO:0007669"/>
    <property type="project" value="UniProtKB-KW"/>
</dbReference>
<dbReference type="STRING" id="30069.A0A182Y4F6"/>
<reference evidence="6" key="1">
    <citation type="journal article" date="2014" name="Genome Biol.">
        <title>Genome analysis of a major urban malaria vector mosquito, Anopheles stephensi.</title>
        <authorList>
            <person name="Jiang X."/>
            <person name="Peery A."/>
            <person name="Hall A.B."/>
            <person name="Sharma A."/>
            <person name="Chen X.G."/>
            <person name="Waterhouse R.M."/>
            <person name="Komissarov A."/>
            <person name="Riehle M.M."/>
            <person name="Shouche Y."/>
            <person name="Sharakhova M.V."/>
            <person name="Lawson D."/>
            <person name="Pakpour N."/>
            <person name="Arensburger P."/>
            <person name="Davidson V.L."/>
            <person name="Eiglmeier K."/>
            <person name="Emrich S."/>
            <person name="George P."/>
            <person name="Kennedy R.C."/>
            <person name="Mane S.P."/>
            <person name="Maslen G."/>
            <person name="Oringanje C."/>
            <person name="Qi Y."/>
            <person name="Settlage R."/>
            <person name="Tojo M."/>
            <person name="Tubio J.M."/>
            <person name="Unger M.F."/>
            <person name="Wang B."/>
            <person name="Vernick K.D."/>
            <person name="Ribeiro J.M."/>
            <person name="James A.A."/>
            <person name="Michel K."/>
            <person name="Riehle M.A."/>
            <person name="Luckhart S."/>
            <person name="Sharakhov I.V."/>
            <person name="Tu Z."/>
        </authorList>
    </citation>
    <scope>NUCLEOTIDE SEQUENCE [LARGE SCALE GENOMIC DNA]</scope>
    <source>
        <strain evidence="6">Indian</strain>
    </source>
</reference>
<evidence type="ECO:0000256" key="1">
    <source>
        <dbReference type="ARBA" id="ARBA00022723"/>
    </source>
</evidence>
<dbReference type="AlphaFoldDB" id="A0A182Y4F6"/>
<proteinExistence type="predicted"/>
<keyword evidence="6" id="KW-1185">Reference proteome</keyword>
<dbReference type="Pfam" id="PF04500">
    <property type="entry name" value="FLYWCH"/>
    <property type="match status" value="2"/>
</dbReference>
<keyword evidence="3" id="KW-0862">Zinc</keyword>
<organism evidence="5 6">
    <name type="scientific">Anopheles stephensi</name>
    <name type="common">Indo-Pakistan malaria mosquito</name>
    <dbReference type="NCBI Taxonomy" id="30069"/>
    <lineage>
        <taxon>Eukaryota</taxon>
        <taxon>Metazoa</taxon>
        <taxon>Ecdysozoa</taxon>
        <taxon>Arthropoda</taxon>
        <taxon>Hexapoda</taxon>
        <taxon>Insecta</taxon>
        <taxon>Pterygota</taxon>
        <taxon>Neoptera</taxon>
        <taxon>Endopterygota</taxon>
        <taxon>Diptera</taxon>
        <taxon>Nematocera</taxon>
        <taxon>Culicoidea</taxon>
        <taxon>Culicidae</taxon>
        <taxon>Anophelinae</taxon>
        <taxon>Anopheles</taxon>
    </lineage>
</organism>
<dbReference type="OMA" id="RNGHEMM"/>
<accession>A0A182Y4F6</accession>
<protein>
    <recommendedName>
        <fullName evidence="4">FLYWCH-type domain-containing protein</fullName>
    </recommendedName>
</protein>
<reference evidence="5" key="2">
    <citation type="submission" date="2020-05" db="UniProtKB">
        <authorList>
            <consortium name="EnsemblMetazoa"/>
        </authorList>
    </citation>
    <scope>IDENTIFICATION</scope>
    <source>
        <strain evidence="5">Indian</strain>
    </source>
</reference>
<keyword evidence="1" id="KW-0479">Metal-binding</keyword>
<evidence type="ECO:0000313" key="5">
    <source>
        <dbReference type="EnsemblMetazoa" id="ASTEI03342-PA"/>
    </source>
</evidence>